<reference evidence="1 2" key="1">
    <citation type="submission" date="2020-08" db="EMBL/GenBank/DDBJ databases">
        <title>Genomic Encyclopedia of Type Strains, Phase IV (KMG-IV): sequencing the most valuable type-strain genomes for metagenomic binning, comparative biology and taxonomic classification.</title>
        <authorList>
            <person name="Goeker M."/>
        </authorList>
    </citation>
    <scope>NUCLEOTIDE SEQUENCE [LARGE SCALE GENOMIC DNA]</scope>
    <source>
        <strain evidence="1 2">DSM 25799</strain>
    </source>
</reference>
<dbReference type="GO" id="GO:0004427">
    <property type="term" value="F:inorganic diphosphate phosphatase activity"/>
    <property type="evidence" value="ECO:0007669"/>
    <property type="project" value="UniProtKB-EC"/>
</dbReference>
<dbReference type="RefSeq" id="WP_183328782.1">
    <property type="nucleotide sequence ID" value="NZ_JACHHK010000005.1"/>
</dbReference>
<dbReference type="EMBL" id="JACHHK010000005">
    <property type="protein sequence ID" value="MBB5183491.1"/>
    <property type="molecule type" value="Genomic_DNA"/>
</dbReference>
<gene>
    <name evidence="1" type="ORF">HNQ47_001513</name>
</gene>
<organism evidence="1 2">
    <name type="scientific">Catenisphaera adipataccumulans</name>
    <dbReference type="NCBI Taxonomy" id="700500"/>
    <lineage>
        <taxon>Bacteria</taxon>
        <taxon>Bacillati</taxon>
        <taxon>Bacillota</taxon>
        <taxon>Erysipelotrichia</taxon>
        <taxon>Erysipelotrichales</taxon>
        <taxon>Erysipelotrichaceae</taxon>
        <taxon>Catenisphaera</taxon>
    </lineage>
</organism>
<comment type="caution">
    <text evidence="1">The sequence shown here is derived from an EMBL/GenBank/DDBJ whole genome shotgun (WGS) entry which is preliminary data.</text>
</comment>
<dbReference type="Proteomes" id="UP000539953">
    <property type="component" value="Unassembled WGS sequence"/>
</dbReference>
<dbReference type="EC" id="3.6.1.1" evidence="1"/>
<dbReference type="AlphaFoldDB" id="A0A7W8FWP4"/>
<name>A0A7W8FWP4_9FIRM</name>
<evidence type="ECO:0000313" key="2">
    <source>
        <dbReference type="Proteomes" id="UP000539953"/>
    </source>
</evidence>
<evidence type="ECO:0000313" key="1">
    <source>
        <dbReference type="EMBL" id="MBB5183491.1"/>
    </source>
</evidence>
<accession>A0A7W8FWP4</accession>
<keyword evidence="2" id="KW-1185">Reference proteome</keyword>
<protein>
    <submittedName>
        <fullName evidence="1">Inorganic pyrophosphatase</fullName>
        <ecNumber evidence="1">3.6.1.1</ecNumber>
    </submittedName>
</protein>
<keyword evidence="1" id="KW-0378">Hydrolase</keyword>
<sequence>MNEVENNALFWQKLDSLVLSGTLKIEYPKGSAHERYHNLIYPVDYGALSDATSPEAEKVYAYKGSENTNDVTAIAVTTDILDKDCLVRLLIGCTEEESARILEFLNQTEFQKAILVRRVNTVPSWAIND</sequence>
<proteinExistence type="predicted"/>